<sequence length="407" mass="43602">MKRWAGLGIAALILLAYPGAIDAESTCIGNCVQVLSHLDQNMKANIVLVKGGGGGGSSSGGRSSSASSSSGKSYGGSSSGSSSSTKSSVRSSSGSSSSTKSSGGKISGGKSTNGKGSGGSKSGAAGQSGNTEQSISNRLTAAEKKLQKIGKADGAKNGYADAYAGSTLIIYYQYQDEAYMEEYDESYRAAYAAGQKKLQQDIAKAANEGYALGKKTNQLKIPETYQKSDKVADTFRSYFYKAVSERDQAISKKYYQDGLKHGLKDVHLPPQKARKVFADAYENGYAKGQSDLKTYYMKQGRNAAFQSLKYEEPATANPKLAGWYREGFDEAQGDVQGSKNNAFLLGAIGRTYKYPDDAELSEAVYKRAFLGGQVAARNFMAFLRFVLFVTAACWLVRRFIIAWNYSR</sequence>
<reference evidence="4 5" key="1">
    <citation type="submission" date="2019-07" db="EMBL/GenBank/DDBJ databases">
        <title>Genomic Encyclopedia of Type Strains, Phase III (KMG-III): the genomes of soil and plant-associated and newly described type strains.</title>
        <authorList>
            <person name="Whitman W."/>
        </authorList>
    </citation>
    <scope>NUCLEOTIDE SEQUENCE [LARGE SCALE GENOMIC DNA]</scope>
    <source>
        <strain evidence="4 5">BL24</strain>
    </source>
</reference>
<accession>A0A5S5CLJ9</accession>
<feature type="transmembrane region" description="Helical" evidence="2">
    <location>
        <begin position="379"/>
        <end position="400"/>
    </location>
</feature>
<dbReference type="OrthoDB" id="1656058at2"/>
<proteinExistence type="predicted"/>
<feature type="signal peptide" evidence="3">
    <location>
        <begin position="1"/>
        <end position="22"/>
    </location>
</feature>
<evidence type="ECO:0000256" key="3">
    <source>
        <dbReference type="SAM" id="SignalP"/>
    </source>
</evidence>
<dbReference type="EMBL" id="VNHS01000001">
    <property type="protein sequence ID" value="TYP79833.1"/>
    <property type="molecule type" value="Genomic_DNA"/>
</dbReference>
<evidence type="ECO:0008006" key="6">
    <source>
        <dbReference type="Google" id="ProtNLM"/>
    </source>
</evidence>
<comment type="caution">
    <text evidence="4">The sequence shown here is derived from an EMBL/GenBank/DDBJ whole genome shotgun (WGS) entry which is preliminary data.</text>
</comment>
<feature type="compositionally biased region" description="Low complexity" evidence="1">
    <location>
        <begin position="60"/>
        <end position="72"/>
    </location>
</feature>
<dbReference type="Proteomes" id="UP000323257">
    <property type="component" value="Unassembled WGS sequence"/>
</dbReference>
<keyword evidence="2" id="KW-0472">Membrane</keyword>
<protein>
    <recommendedName>
        <fullName evidence="6">TPR repeat protein</fullName>
    </recommendedName>
</protein>
<dbReference type="AlphaFoldDB" id="A0A5S5CLJ9"/>
<gene>
    <name evidence="4" type="ORF">BCM02_101954</name>
</gene>
<name>A0A5S5CLJ9_9BACL</name>
<keyword evidence="5" id="KW-1185">Reference proteome</keyword>
<keyword evidence="3" id="KW-0732">Signal</keyword>
<feature type="compositionally biased region" description="Low complexity" evidence="1">
    <location>
        <begin position="79"/>
        <end position="114"/>
    </location>
</feature>
<evidence type="ECO:0000256" key="2">
    <source>
        <dbReference type="SAM" id="Phobius"/>
    </source>
</evidence>
<feature type="region of interest" description="Disordered" evidence="1">
    <location>
        <begin position="53"/>
        <end position="134"/>
    </location>
</feature>
<evidence type="ECO:0000313" key="4">
    <source>
        <dbReference type="EMBL" id="TYP79833.1"/>
    </source>
</evidence>
<keyword evidence="2" id="KW-0812">Transmembrane</keyword>
<evidence type="ECO:0000313" key="5">
    <source>
        <dbReference type="Proteomes" id="UP000323257"/>
    </source>
</evidence>
<keyword evidence="2" id="KW-1133">Transmembrane helix</keyword>
<feature type="chain" id="PRO_5038865567" description="TPR repeat protein" evidence="3">
    <location>
        <begin position="23"/>
        <end position="407"/>
    </location>
</feature>
<evidence type="ECO:0000256" key="1">
    <source>
        <dbReference type="SAM" id="MobiDB-lite"/>
    </source>
</evidence>
<dbReference type="RefSeq" id="WP_148927850.1">
    <property type="nucleotide sequence ID" value="NZ_VNHS01000001.1"/>
</dbReference>
<organism evidence="4 5">
    <name type="scientific">Paenibacillus methanolicus</name>
    <dbReference type="NCBI Taxonomy" id="582686"/>
    <lineage>
        <taxon>Bacteria</taxon>
        <taxon>Bacillati</taxon>
        <taxon>Bacillota</taxon>
        <taxon>Bacilli</taxon>
        <taxon>Bacillales</taxon>
        <taxon>Paenibacillaceae</taxon>
        <taxon>Paenibacillus</taxon>
    </lineage>
</organism>